<protein>
    <submittedName>
        <fullName evidence="3">Oxidoreductase, NAD-binding domain protein</fullName>
    </submittedName>
</protein>
<dbReference type="RefSeq" id="WP_021331038.1">
    <property type="nucleotide sequence ID" value="NZ_AUZJ01000050.1"/>
</dbReference>
<feature type="domain" description="Gfo/Idh/MocA-like oxidoreductase N-terminal" evidence="1">
    <location>
        <begin position="21"/>
        <end position="134"/>
    </location>
</feature>
<sequence length="378" mass="42235">MTGSGEVLIFYRGPYMFEKLKTGIIGCGKVGDFHAKAYRDLAESQFTAVCDASKERADLFAEKYHVKAYTDVAQMCRTEHLDVVSICTPHPMHATPAVEAADCGVNILIEKPLASSLADCDAIIAAIDRNKVQAGTMVQRRFYRPCMRIHKAIKEGKIGKPIVGIVTMLGWRDKAYYESDSWRGTWKGEGGGVLVNQAPHQLDLLLWYMGEVDELYGVWKNFNHPYIEVEDTAVAVIKFKNGGLGNIIVSNSQNPALYGKVHIFGENGSAVGVQTDGGAMFIAGMSTITEPPVNDMWTVRGEAELLDSWKKDDCDFFNSIDSMYYYHREQIKDFLSAVRNNTKPLVDCRDGRRTVELFEAIYRSSKLNTVITFPLRAK</sequence>
<feature type="domain" description="GFO/IDH/MocA-like oxidoreductase" evidence="2">
    <location>
        <begin position="148"/>
        <end position="270"/>
    </location>
</feature>
<dbReference type="GO" id="GO:0000166">
    <property type="term" value="F:nucleotide binding"/>
    <property type="evidence" value="ECO:0007669"/>
    <property type="project" value="InterPro"/>
</dbReference>
<dbReference type="EMBL" id="AUZJ01000050">
    <property type="protein sequence ID" value="ERF60073.1"/>
    <property type="molecule type" value="Genomic_DNA"/>
</dbReference>
<dbReference type="Proteomes" id="UP000016412">
    <property type="component" value="Unassembled WGS sequence"/>
</dbReference>
<evidence type="ECO:0000259" key="1">
    <source>
        <dbReference type="Pfam" id="PF01408"/>
    </source>
</evidence>
<dbReference type="eggNOG" id="COG0673">
    <property type="taxonomic scope" value="Bacteria"/>
</dbReference>
<dbReference type="AlphaFoldDB" id="U1FJV1"/>
<dbReference type="InterPro" id="IPR036291">
    <property type="entry name" value="NAD(P)-bd_dom_sf"/>
</dbReference>
<evidence type="ECO:0000313" key="3">
    <source>
        <dbReference type="EMBL" id="ERF60073.1"/>
    </source>
</evidence>
<dbReference type="SUPFAM" id="SSF51735">
    <property type="entry name" value="NAD(P)-binding Rossmann-fold domains"/>
    <property type="match status" value="1"/>
</dbReference>
<name>U1FJV1_TRESO</name>
<proteinExistence type="predicted"/>
<dbReference type="Gene3D" id="3.30.360.10">
    <property type="entry name" value="Dihydrodipicolinate Reductase, domain 2"/>
    <property type="match status" value="1"/>
</dbReference>
<dbReference type="Pfam" id="PF01408">
    <property type="entry name" value="GFO_IDH_MocA"/>
    <property type="match status" value="1"/>
</dbReference>
<dbReference type="InterPro" id="IPR055170">
    <property type="entry name" value="GFO_IDH_MocA-like_dom"/>
</dbReference>
<dbReference type="PANTHER" id="PTHR43249">
    <property type="entry name" value="UDP-N-ACETYL-2-AMINO-2-DEOXY-D-GLUCURONATE OXIDASE"/>
    <property type="match status" value="1"/>
</dbReference>
<dbReference type="STRING" id="1125725.HMPREF1325_1147"/>
<dbReference type="Pfam" id="PF22725">
    <property type="entry name" value="GFO_IDH_MocA_C3"/>
    <property type="match status" value="1"/>
</dbReference>
<reference evidence="3 4" key="1">
    <citation type="submission" date="2013-08" db="EMBL/GenBank/DDBJ databases">
        <authorList>
            <person name="Durkin A.S."/>
            <person name="Haft D.R."/>
            <person name="McCorrison J."/>
            <person name="Torralba M."/>
            <person name="Gillis M."/>
            <person name="Haft D.H."/>
            <person name="Methe B."/>
            <person name="Sutton G."/>
            <person name="Nelson K.E."/>
        </authorList>
    </citation>
    <scope>NUCLEOTIDE SEQUENCE [LARGE SCALE GENOMIC DNA]</scope>
    <source>
        <strain evidence="3 4">VPI DR56BR1116</strain>
    </source>
</reference>
<evidence type="ECO:0000313" key="4">
    <source>
        <dbReference type="Proteomes" id="UP000016412"/>
    </source>
</evidence>
<dbReference type="InterPro" id="IPR000683">
    <property type="entry name" value="Gfo/Idh/MocA-like_OxRdtase_N"/>
</dbReference>
<evidence type="ECO:0000259" key="2">
    <source>
        <dbReference type="Pfam" id="PF22725"/>
    </source>
</evidence>
<organism evidence="3 4">
    <name type="scientific">Treponema socranskii subsp. socranskii VPI DR56BR1116 = ATCC 35536</name>
    <dbReference type="NCBI Taxonomy" id="1125725"/>
    <lineage>
        <taxon>Bacteria</taxon>
        <taxon>Pseudomonadati</taxon>
        <taxon>Spirochaetota</taxon>
        <taxon>Spirochaetia</taxon>
        <taxon>Spirochaetales</taxon>
        <taxon>Treponemataceae</taxon>
        <taxon>Treponema</taxon>
    </lineage>
</organism>
<gene>
    <name evidence="3" type="ORF">HMPREF1325_1147</name>
</gene>
<comment type="caution">
    <text evidence="3">The sequence shown here is derived from an EMBL/GenBank/DDBJ whole genome shotgun (WGS) entry which is preliminary data.</text>
</comment>
<dbReference type="Gene3D" id="3.40.50.720">
    <property type="entry name" value="NAD(P)-binding Rossmann-like Domain"/>
    <property type="match status" value="1"/>
</dbReference>
<dbReference type="PANTHER" id="PTHR43249:SF1">
    <property type="entry name" value="D-GLUCOSIDE 3-DEHYDROGENASE"/>
    <property type="match status" value="1"/>
</dbReference>
<dbReference type="InterPro" id="IPR052515">
    <property type="entry name" value="Gfo/Idh/MocA_Oxidoreductase"/>
</dbReference>
<accession>U1FJV1</accession>
<dbReference type="PATRIC" id="fig|1125725.3.peg.1991"/>
<dbReference type="SUPFAM" id="SSF55347">
    <property type="entry name" value="Glyceraldehyde-3-phosphate dehydrogenase-like, C-terminal domain"/>
    <property type="match status" value="1"/>
</dbReference>